<keyword evidence="3 6" id="KW-0812">Transmembrane</keyword>
<feature type="transmembrane region" description="Helical" evidence="6">
    <location>
        <begin position="219"/>
        <end position="242"/>
    </location>
</feature>
<organism evidence="8 9">
    <name type="scientific">Phialocephala subalpina</name>
    <dbReference type="NCBI Taxonomy" id="576137"/>
    <lineage>
        <taxon>Eukaryota</taxon>
        <taxon>Fungi</taxon>
        <taxon>Dikarya</taxon>
        <taxon>Ascomycota</taxon>
        <taxon>Pezizomycotina</taxon>
        <taxon>Leotiomycetes</taxon>
        <taxon>Helotiales</taxon>
        <taxon>Mollisiaceae</taxon>
        <taxon>Phialocephala</taxon>
        <taxon>Phialocephala fortinii species complex</taxon>
    </lineage>
</organism>
<dbReference type="PROSITE" id="PS00217">
    <property type="entry name" value="SUGAR_TRANSPORT_2"/>
    <property type="match status" value="1"/>
</dbReference>
<feature type="transmembrane region" description="Helical" evidence="6">
    <location>
        <begin position="339"/>
        <end position="360"/>
    </location>
</feature>
<dbReference type="FunFam" id="1.20.1250.20:FF:000078">
    <property type="entry name" value="MFS maltose transporter, putative"/>
    <property type="match status" value="1"/>
</dbReference>
<dbReference type="AlphaFoldDB" id="A0A1L7WJT7"/>
<evidence type="ECO:0000256" key="5">
    <source>
        <dbReference type="ARBA" id="ARBA00023136"/>
    </source>
</evidence>
<feature type="transmembrane region" description="Helical" evidence="6">
    <location>
        <begin position="474"/>
        <end position="494"/>
    </location>
</feature>
<comment type="subcellular location">
    <subcellularLocation>
        <location evidence="1">Membrane</location>
        <topology evidence="1">Multi-pass membrane protein</topology>
    </subcellularLocation>
</comment>
<feature type="transmembrane region" description="Helical" evidence="6">
    <location>
        <begin position="399"/>
        <end position="422"/>
    </location>
</feature>
<dbReference type="OrthoDB" id="6612291at2759"/>
<feature type="domain" description="Major facilitator superfamily (MFS) profile" evidence="7">
    <location>
        <begin position="54"/>
        <end position="498"/>
    </location>
</feature>
<keyword evidence="4 6" id="KW-1133">Transmembrane helix</keyword>
<gene>
    <name evidence="8" type="ORF">PAC_02896</name>
</gene>
<evidence type="ECO:0000313" key="8">
    <source>
        <dbReference type="EMBL" id="CZR53018.1"/>
    </source>
</evidence>
<dbReference type="PROSITE" id="PS50850">
    <property type="entry name" value="MFS"/>
    <property type="match status" value="1"/>
</dbReference>
<evidence type="ECO:0000256" key="2">
    <source>
        <dbReference type="ARBA" id="ARBA00010992"/>
    </source>
</evidence>
<dbReference type="InterPro" id="IPR036259">
    <property type="entry name" value="MFS_trans_sf"/>
</dbReference>
<protein>
    <submittedName>
        <fullName evidence="8">Related to MFS sugar permease</fullName>
    </submittedName>
</protein>
<evidence type="ECO:0000259" key="7">
    <source>
        <dbReference type="PROSITE" id="PS50850"/>
    </source>
</evidence>
<feature type="transmembrane region" description="Helical" evidence="6">
    <location>
        <begin position="442"/>
        <end position="462"/>
    </location>
</feature>
<dbReference type="GO" id="GO:0016020">
    <property type="term" value="C:membrane"/>
    <property type="evidence" value="ECO:0007669"/>
    <property type="project" value="UniProtKB-SubCell"/>
</dbReference>
<dbReference type="Proteomes" id="UP000184330">
    <property type="component" value="Unassembled WGS sequence"/>
</dbReference>
<feature type="transmembrane region" description="Helical" evidence="6">
    <location>
        <begin position="100"/>
        <end position="119"/>
    </location>
</feature>
<dbReference type="Pfam" id="PF00083">
    <property type="entry name" value="Sugar_tr"/>
    <property type="match status" value="1"/>
</dbReference>
<dbReference type="Gene3D" id="1.20.1250.20">
    <property type="entry name" value="MFS general substrate transporter like domains"/>
    <property type="match status" value="1"/>
</dbReference>
<feature type="transmembrane region" description="Helical" evidence="6">
    <location>
        <begin position="310"/>
        <end position="333"/>
    </location>
</feature>
<evidence type="ECO:0000256" key="6">
    <source>
        <dbReference type="SAM" id="Phobius"/>
    </source>
</evidence>
<evidence type="ECO:0000256" key="4">
    <source>
        <dbReference type="ARBA" id="ARBA00022989"/>
    </source>
</evidence>
<sequence>MDMKSIQSNAQQMEHVTDQSAQEQLALQGEELEALEKTYGIWQSVKANKGSLLFMLAAYSCAAVYGYDTIANGATIAMPAFELYFGHYDAVLKELYLDSIWTSLWSSMTNVGSILGSAIAGPVSQKIGRRYTGMAFGAVTTVGVIVQYTSTAKGTLLAGKMINGFAVGGLLAVGTTYASEISPPRLRSILLGGLAFFIVAMQCIGLGVVRAFVPDTHPSAFRTVFALQWVVGALPILAFLLVPESPTYLVMKGRRVAAHSSLARLYGKENHIDARLAYLQAGIFREMQKDTDASYLDCFKGTDLTRTLTVCLLMFGNGLIGTAFLTQNIYFLTLAGLPVIHAFDINIGGFGLALVIMPWMWYFGDSFGRRPLYLVGVIGNIITLGIVGGLGYMPSSNTGAIWAIAVLLNLLITWQQFTNSLVTWSMTPELSSYKLRQHTQSISIMMQAFTSWLFAFVTPYMYNVGSGSGNLGAKTGFVFMGSSVLLLFVSYFWIPEIRGLTTEEIDYLYENKVSPRRFGTVKVLGPRAEDKVELKSWSQKSEAVTEG</sequence>
<dbReference type="InterPro" id="IPR050360">
    <property type="entry name" value="MFS_Sugar_Transporters"/>
</dbReference>
<feature type="transmembrane region" description="Helical" evidence="6">
    <location>
        <begin position="372"/>
        <end position="393"/>
    </location>
</feature>
<feature type="transmembrane region" description="Helical" evidence="6">
    <location>
        <begin position="161"/>
        <end position="178"/>
    </location>
</feature>
<proteinExistence type="inferred from homology"/>
<evidence type="ECO:0000313" key="9">
    <source>
        <dbReference type="Proteomes" id="UP000184330"/>
    </source>
</evidence>
<keyword evidence="5 6" id="KW-0472">Membrane</keyword>
<dbReference type="PANTHER" id="PTHR48022:SF33">
    <property type="entry name" value="SUGAR PERMEASE, PUTATIVE (AFU_ORTHOLOGUE AFUA_6G12040)-RELATED"/>
    <property type="match status" value="1"/>
</dbReference>
<dbReference type="EMBL" id="FJOG01000003">
    <property type="protein sequence ID" value="CZR53018.1"/>
    <property type="molecule type" value="Genomic_DNA"/>
</dbReference>
<dbReference type="InterPro" id="IPR005829">
    <property type="entry name" value="Sugar_transporter_CS"/>
</dbReference>
<dbReference type="InterPro" id="IPR020846">
    <property type="entry name" value="MFS_dom"/>
</dbReference>
<comment type="similarity">
    <text evidence="2">Belongs to the major facilitator superfamily. Sugar transporter (TC 2.A.1.1) family.</text>
</comment>
<feature type="transmembrane region" description="Helical" evidence="6">
    <location>
        <begin position="52"/>
        <end position="80"/>
    </location>
</feature>
<dbReference type="SUPFAM" id="SSF103473">
    <property type="entry name" value="MFS general substrate transporter"/>
    <property type="match status" value="1"/>
</dbReference>
<feature type="transmembrane region" description="Helical" evidence="6">
    <location>
        <begin position="131"/>
        <end position="149"/>
    </location>
</feature>
<accession>A0A1L7WJT7</accession>
<evidence type="ECO:0000256" key="1">
    <source>
        <dbReference type="ARBA" id="ARBA00004141"/>
    </source>
</evidence>
<reference evidence="8 9" key="1">
    <citation type="submission" date="2016-03" db="EMBL/GenBank/DDBJ databases">
        <authorList>
            <person name="Ploux O."/>
        </authorList>
    </citation>
    <scope>NUCLEOTIDE SEQUENCE [LARGE SCALE GENOMIC DNA]</scope>
    <source>
        <strain evidence="8 9">UAMH 11012</strain>
    </source>
</reference>
<feature type="transmembrane region" description="Helical" evidence="6">
    <location>
        <begin position="190"/>
        <end position="213"/>
    </location>
</feature>
<dbReference type="InterPro" id="IPR005828">
    <property type="entry name" value="MFS_sugar_transport-like"/>
</dbReference>
<evidence type="ECO:0000256" key="3">
    <source>
        <dbReference type="ARBA" id="ARBA00022692"/>
    </source>
</evidence>
<name>A0A1L7WJT7_9HELO</name>
<dbReference type="GO" id="GO:0005351">
    <property type="term" value="F:carbohydrate:proton symporter activity"/>
    <property type="evidence" value="ECO:0007669"/>
    <property type="project" value="TreeGrafter"/>
</dbReference>
<dbReference type="PANTHER" id="PTHR48022">
    <property type="entry name" value="PLASTIDIC GLUCOSE TRANSPORTER 4"/>
    <property type="match status" value="1"/>
</dbReference>
<keyword evidence="9" id="KW-1185">Reference proteome</keyword>